<dbReference type="InterPro" id="IPR009148">
    <property type="entry name" value="PcsB-like"/>
</dbReference>
<dbReference type="InterPro" id="IPR057309">
    <property type="entry name" value="PcsB_CC"/>
</dbReference>
<dbReference type="SUPFAM" id="SSF90257">
    <property type="entry name" value="Myosin rod fragments"/>
    <property type="match status" value="1"/>
</dbReference>
<dbReference type="SUPFAM" id="SSF54001">
    <property type="entry name" value="Cysteine proteinases"/>
    <property type="match status" value="1"/>
</dbReference>
<evidence type="ECO:0000259" key="5">
    <source>
        <dbReference type="PROSITE" id="PS50911"/>
    </source>
</evidence>
<evidence type="ECO:0000256" key="3">
    <source>
        <dbReference type="SAM" id="MobiDB-lite"/>
    </source>
</evidence>
<name>A0AAW8TDE8_9ENTE</name>
<keyword evidence="1 4" id="KW-0732">Signal</keyword>
<dbReference type="Proteomes" id="UP001254770">
    <property type="component" value="Unassembled WGS sequence"/>
</dbReference>
<dbReference type="AlphaFoldDB" id="A0AAW8TDE8"/>
<proteinExistence type="predicted"/>
<feature type="chain" id="PRO_5043488447" evidence="4">
    <location>
        <begin position="26"/>
        <end position="449"/>
    </location>
</feature>
<evidence type="ECO:0000313" key="6">
    <source>
        <dbReference type="EMBL" id="MDT2545819.1"/>
    </source>
</evidence>
<feature type="compositionally biased region" description="Low complexity" evidence="3">
    <location>
        <begin position="275"/>
        <end position="307"/>
    </location>
</feature>
<evidence type="ECO:0000256" key="1">
    <source>
        <dbReference type="ARBA" id="ARBA00022729"/>
    </source>
</evidence>
<evidence type="ECO:0000256" key="4">
    <source>
        <dbReference type="SAM" id="SignalP"/>
    </source>
</evidence>
<feature type="domain" description="Peptidase C51" evidence="5">
    <location>
        <begin position="319"/>
        <end position="448"/>
    </location>
</feature>
<sequence length="449" mass="47799">MKKSILSALLVCTIAVSAVPSIALADNYDQQIQEKDQKISDLQGKQSDVQTQIDGLTSEIATVSGKVKDLEAKQDQLNKDTMKLQEKIATLKVRIAKRNEVIKNQARDTQVKGQASSYVSAVLEADSLSDVIGRVQAMSTMVKANHSLMEQQKADEKGVEEKVKDNETKVAEIQANQKELETQKNEIANKQAELNVVKANYAAEQATAEQDKAKLKKEQEEAKAEQARVLKEQQEAAKAQKAEQERQAKEAAKAQKAFEESQAKAAAEQAKETAESSTASSTEASSSTSEESSTSSSSTQETTTSTTEDTKDSTPAPTPAPTASTGGSKVDHTGSGNMYAVGQCTWYVKNVAPWAGTYWGNGCQWGASAAADGFQVDGTPAAGSIVVFAQGQSVGTWNADPSYGHVAYVQSYNASNNTITITQGGMGFPTPTGPNTATLSAAGLQYIHP</sequence>
<keyword evidence="2" id="KW-0175">Coiled coil</keyword>
<dbReference type="PRINTS" id="PR01852">
    <property type="entry name" value="SIBAPROTEIN"/>
</dbReference>
<feature type="region of interest" description="Disordered" evidence="3">
    <location>
        <begin position="226"/>
        <end position="332"/>
    </location>
</feature>
<dbReference type="Pfam" id="PF24568">
    <property type="entry name" value="CC_PcsB"/>
    <property type="match status" value="1"/>
</dbReference>
<feature type="coiled-coil region" evidence="2">
    <location>
        <begin position="25"/>
        <end position="94"/>
    </location>
</feature>
<gene>
    <name evidence="6" type="ORF">P7D69_15830</name>
</gene>
<dbReference type="Gene3D" id="3.90.1720.10">
    <property type="entry name" value="endopeptidase domain like (from Nostoc punctiforme)"/>
    <property type="match status" value="1"/>
</dbReference>
<dbReference type="InterPro" id="IPR007921">
    <property type="entry name" value="CHAP_dom"/>
</dbReference>
<evidence type="ECO:0000313" key="7">
    <source>
        <dbReference type="Proteomes" id="UP001254770"/>
    </source>
</evidence>
<evidence type="ECO:0000256" key="2">
    <source>
        <dbReference type="SAM" id="Coils"/>
    </source>
</evidence>
<dbReference type="EMBL" id="JARPXL010000019">
    <property type="protein sequence ID" value="MDT2545819.1"/>
    <property type="molecule type" value="Genomic_DNA"/>
</dbReference>
<feature type="compositionally biased region" description="Basic and acidic residues" evidence="3">
    <location>
        <begin position="226"/>
        <end position="262"/>
    </location>
</feature>
<organism evidence="6 7">
    <name type="scientific">Enterococcus raffinosus</name>
    <dbReference type="NCBI Taxonomy" id="71452"/>
    <lineage>
        <taxon>Bacteria</taxon>
        <taxon>Bacillati</taxon>
        <taxon>Bacillota</taxon>
        <taxon>Bacilli</taxon>
        <taxon>Lactobacillales</taxon>
        <taxon>Enterococcaceae</taxon>
        <taxon>Enterococcus</taxon>
    </lineage>
</organism>
<comment type="caution">
    <text evidence="6">The sequence shown here is derived from an EMBL/GenBank/DDBJ whole genome shotgun (WGS) entry which is preliminary data.</text>
</comment>
<protein>
    <submittedName>
        <fullName evidence="6">CHAP domain-containing protein</fullName>
    </submittedName>
</protein>
<dbReference type="Pfam" id="PF05257">
    <property type="entry name" value="CHAP"/>
    <property type="match status" value="1"/>
</dbReference>
<feature type="signal peptide" evidence="4">
    <location>
        <begin position="1"/>
        <end position="25"/>
    </location>
</feature>
<dbReference type="Gene3D" id="6.10.250.3150">
    <property type="match status" value="1"/>
</dbReference>
<reference evidence="6" key="1">
    <citation type="submission" date="2023-03" db="EMBL/GenBank/DDBJ databases">
        <authorList>
            <person name="Shen W."/>
            <person name="Cai J."/>
        </authorList>
    </citation>
    <scope>NUCLEOTIDE SEQUENCE</scope>
    <source>
        <strain evidence="6">Y15</strain>
    </source>
</reference>
<accession>A0AAW8TDE8</accession>
<dbReference type="PROSITE" id="PS50911">
    <property type="entry name" value="CHAP"/>
    <property type="match status" value="1"/>
</dbReference>
<dbReference type="RefSeq" id="WP_311816855.1">
    <property type="nucleotide sequence ID" value="NZ_JARPXG010000020.1"/>
</dbReference>
<dbReference type="InterPro" id="IPR038765">
    <property type="entry name" value="Papain-like_cys_pep_sf"/>
</dbReference>